<sequence>ITTGLRCVVHRAVVRLTTVGSSNRDPEFRIRTRTEKSFDFPFYFLLLFFFSFFVTDFGLFGCGYCFRLIGFARFGMLSGGDEWGNDGGARMVR</sequence>
<reference evidence="2 3" key="1">
    <citation type="submission" date="2019-07" db="EMBL/GenBank/DDBJ databases">
        <title>WGS assembly of Gossypium mustelinum.</title>
        <authorList>
            <person name="Chen Z.J."/>
            <person name="Sreedasyam A."/>
            <person name="Ando A."/>
            <person name="Song Q."/>
            <person name="De L."/>
            <person name="Hulse-Kemp A."/>
            <person name="Ding M."/>
            <person name="Ye W."/>
            <person name="Kirkbride R."/>
            <person name="Jenkins J."/>
            <person name="Plott C."/>
            <person name="Lovell J."/>
            <person name="Lin Y.-M."/>
            <person name="Vaughn R."/>
            <person name="Liu B."/>
            <person name="Li W."/>
            <person name="Simpson S."/>
            <person name="Scheffler B."/>
            <person name="Saski C."/>
            <person name="Grover C."/>
            <person name="Hu G."/>
            <person name="Conover J."/>
            <person name="Carlson J."/>
            <person name="Shu S."/>
            <person name="Boston L."/>
            <person name="Williams M."/>
            <person name="Peterson D."/>
            <person name="Mcgee K."/>
            <person name="Jones D."/>
            <person name="Wendel J."/>
            <person name="Stelly D."/>
            <person name="Grimwood J."/>
            <person name="Schmutz J."/>
        </authorList>
    </citation>
    <scope>NUCLEOTIDE SEQUENCE [LARGE SCALE GENOMIC DNA]</scope>
    <source>
        <strain evidence="2">1408120.09</strain>
    </source>
</reference>
<keyword evidence="1" id="KW-0472">Membrane</keyword>
<evidence type="ECO:0000256" key="1">
    <source>
        <dbReference type="SAM" id="Phobius"/>
    </source>
</evidence>
<feature type="transmembrane region" description="Helical" evidence="1">
    <location>
        <begin position="42"/>
        <end position="66"/>
    </location>
</feature>
<keyword evidence="3" id="KW-1185">Reference proteome</keyword>
<accession>A0A5D2WND5</accession>
<dbReference type="AlphaFoldDB" id="A0A5D2WND5"/>
<proteinExistence type="predicted"/>
<gene>
    <name evidence="2" type="ORF">E1A91_A12G002900v1</name>
</gene>
<keyword evidence="1" id="KW-0812">Transmembrane</keyword>
<name>A0A5D2WND5_GOSMU</name>
<dbReference type="Proteomes" id="UP000323597">
    <property type="component" value="Chromosome A12"/>
</dbReference>
<evidence type="ECO:0000313" key="3">
    <source>
        <dbReference type="Proteomes" id="UP000323597"/>
    </source>
</evidence>
<protein>
    <submittedName>
        <fullName evidence="2">Uncharacterized protein</fullName>
    </submittedName>
</protein>
<keyword evidence="1" id="KW-1133">Transmembrane helix</keyword>
<dbReference type="EMBL" id="CM017647">
    <property type="protein sequence ID" value="TYJ03070.1"/>
    <property type="molecule type" value="Genomic_DNA"/>
</dbReference>
<feature type="non-terminal residue" evidence="2">
    <location>
        <position position="1"/>
    </location>
</feature>
<organism evidence="2 3">
    <name type="scientific">Gossypium mustelinum</name>
    <name type="common">Cotton</name>
    <name type="synonym">Gossypium caicoense</name>
    <dbReference type="NCBI Taxonomy" id="34275"/>
    <lineage>
        <taxon>Eukaryota</taxon>
        <taxon>Viridiplantae</taxon>
        <taxon>Streptophyta</taxon>
        <taxon>Embryophyta</taxon>
        <taxon>Tracheophyta</taxon>
        <taxon>Spermatophyta</taxon>
        <taxon>Magnoliopsida</taxon>
        <taxon>eudicotyledons</taxon>
        <taxon>Gunneridae</taxon>
        <taxon>Pentapetalae</taxon>
        <taxon>rosids</taxon>
        <taxon>malvids</taxon>
        <taxon>Malvales</taxon>
        <taxon>Malvaceae</taxon>
        <taxon>Malvoideae</taxon>
        <taxon>Gossypium</taxon>
    </lineage>
</organism>
<evidence type="ECO:0000313" key="2">
    <source>
        <dbReference type="EMBL" id="TYJ03070.1"/>
    </source>
</evidence>